<sequence>MQVLEPRPHRWIRLTTDAQIRSPAAHTVPHSCTFHPHRSSFAELARSYALFAPRSLSPRTARMLSSACSHSALELLVVRIREAGTHTELDAQPCRPFDSGVRSALSFAELLCSHDTFAELAPWFADLSFARLVILPFAQLLFRSAPRPLDSIFTLNFVVCFALSSAQLCQTRLQIHRSQVWSAQRSSFAQLGLSRRS</sequence>
<organism evidence="1 2">
    <name type="scientific">Pseudozyma antarctica</name>
    <name type="common">Yeast</name>
    <name type="synonym">Candida antarctica</name>
    <dbReference type="NCBI Taxonomy" id="84753"/>
    <lineage>
        <taxon>Eukaryota</taxon>
        <taxon>Fungi</taxon>
        <taxon>Dikarya</taxon>
        <taxon>Basidiomycota</taxon>
        <taxon>Ustilaginomycotina</taxon>
        <taxon>Ustilaginomycetes</taxon>
        <taxon>Ustilaginales</taxon>
        <taxon>Ustilaginaceae</taxon>
        <taxon>Moesziomyces</taxon>
    </lineage>
</organism>
<dbReference type="Proteomes" id="UP000053758">
    <property type="component" value="Unassembled WGS sequence"/>
</dbReference>
<dbReference type="RefSeq" id="XP_014655835.1">
    <property type="nucleotide sequence ID" value="XM_014800349.1"/>
</dbReference>
<gene>
    <name evidence="1" type="ORF">PAN0_011d4379</name>
</gene>
<name>A0A081CHL1_PSEA2</name>
<evidence type="ECO:0000313" key="1">
    <source>
        <dbReference type="EMBL" id="GAK66157.1"/>
    </source>
</evidence>
<keyword evidence="2" id="KW-1185">Reference proteome</keyword>
<dbReference type="AlphaFoldDB" id="A0A081CHL1"/>
<reference evidence="2" key="1">
    <citation type="journal article" date="2014" name="Genome Announc.">
        <title>Draft Genome Sequence of the Yeast Pseudozyma antarctica Type Strain JCM10317, a Producer of the Glycolipid Biosurfactants, Mannosylerythritol Lipids.</title>
        <authorList>
            <person name="Saika A."/>
            <person name="Koike H."/>
            <person name="Hori T."/>
            <person name="Fukuoka T."/>
            <person name="Sato S."/>
            <person name="Habe H."/>
            <person name="Kitamoto D."/>
            <person name="Morita T."/>
        </authorList>
    </citation>
    <scope>NUCLEOTIDE SEQUENCE [LARGE SCALE GENOMIC DNA]</scope>
    <source>
        <strain evidence="2">JCM 10317</strain>
    </source>
</reference>
<proteinExistence type="predicted"/>
<dbReference type="HOGENOM" id="CLU_1383986_0_0_1"/>
<dbReference type="GeneID" id="26305212"/>
<accession>A0A081CHL1</accession>
<dbReference type="EMBL" id="DF830078">
    <property type="protein sequence ID" value="GAK66157.1"/>
    <property type="molecule type" value="Genomic_DNA"/>
</dbReference>
<protein>
    <submittedName>
        <fullName evidence="1">Uncharacterized protein</fullName>
    </submittedName>
</protein>
<evidence type="ECO:0000313" key="2">
    <source>
        <dbReference type="Proteomes" id="UP000053758"/>
    </source>
</evidence>